<accession>H5UTD6</accession>
<comment type="caution">
    <text evidence="1">The sequence shown here is derived from an EMBL/GenBank/DDBJ whole genome shotgun (WGS) entry which is preliminary data.</text>
</comment>
<reference evidence="1 2" key="1">
    <citation type="submission" date="2012-02" db="EMBL/GenBank/DDBJ databases">
        <title>Whole genome shotgun sequence of Mobilicoccus pelagius NBRC 104925.</title>
        <authorList>
            <person name="Yoshida Y."/>
            <person name="Hosoyama A."/>
            <person name="Tsuchikane K."/>
            <person name="Katsumata H."/>
            <person name="Yamazaki S."/>
            <person name="Fujita N."/>
        </authorList>
    </citation>
    <scope>NUCLEOTIDE SEQUENCE [LARGE SCALE GENOMIC DNA]</scope>
    <source>
        <strain evidence="1 2">NBRC 104925</strain>
    </source>
</reference>
<sequence>MPVFGAPVWIRGRKRRWVCRYTGCPVVTFVEQGEAVAVPRVKLTSRACRWVIEQVPREHVSVNGVRRRLVDGMDLDRADPGRGRRGGSPLRGCEHQQQLHEICHFAAEPGEQCLLQACVVPGVEAWD</sequence>
<gene>
    <name evidence="1" type="ORF">MOPEL_096_00015</name>
</gene>
<name>H5UTD6_9MICO</name>
<dbReference type="eggNOG" id="COG3464">
    <property type="taxonomic scope" value="Bacteria"/>
</dbReference>
<dbReference type="STRING" id="1089455.MOPEL_096_00015"/>
<dbReference type="AlphaFoldDB" id="H5UTD6"/>
<organism evidence="1 2">
    <name type="scientific">Mobilicoccus pelagius NBRC 104925</name>
    <dbReference type="NCBI Taxonomy" id="1089455"/>
    <lineage>
        <taxon>Bacteria</taxon>
        <taxon>Bacillati</taxon>
        <taxon>Actinomycetota</taxon>
        <taxon>Actinomycetes</taxon>
        <taxon>Micrococcales</taxon>
        <taxon>Dermatophilaceae</taxon>
        <taxon>Mobilicoccus</taxon>
    </lineage>
</organism>
<evidence type="ECO:0000313" key="2">
    <source>
        <dbReference type="Proteomes" id="UP000004367"/>
    </source>
</evidence>
<proteinExistence type="predicted"/>
<evidence type="ECO:0000313" key="1">
    <source>
        <dbReference type="EMBL" id="GAB48994.1"/>
    </source>
</evidence>
<dbReference type="Proteomes" id="UP000004367">
    <property type="component" value="Unassembled WGS sequence"/>
</dbReference>
<keyword evidence="2" id="KW-1185">Reference proteome</keyword>
<dbReference type="EMBL" id="BAFE01000073">
    <property type="protein sequence ID" value="GAB48994.1"/>
    <property type="molecule type" value="Genomic_DNA"/>
</dbReference>
<protein>
    <submittedName>
        <fullName evidence="1">Putative transposase</fullName>
    </submittedName>
</protein>